<gene>
    <name evidence="2" type="ORF">CA54_44680</name>
</gene>
<proteinExistence type="predicted"/>
<feature type="transmembrane region" description="Helical" evidence="1">
    <location>
        <begin position="42"/>
        <end position="61"/>
    </location>
</feature>
<protein>
    <submittedName>
        <fullName evidence="2">Uncharacterized protein</fullName>
    </submittedName>
</protein>
<feature type="transmembrane region" description="Helical" evidence="1">
    <location>
        <begin position="68"/>
        <end position="87"/>
    </location>
</feature>
<organism evidence="2 3">
    <name type="scientific">Symmachiella macrocystis</name>
    <dbReference type="NCBI Taxonomy" id="2527985"/>
    <lineage>
        <taxon>Bacteria</taxon>
        <taxon>Pseudomonadati</taxon>
        <taxon>Planctomycetota</taxon>
        <taxon>Planctomycetia</taxon>
        <taxon>Planctomycetales</taxon>
        <taxon>Planctomycetaceae</taxon>
        <taxon>Symmachiella</taxon>
    </lineage>
</organism>
<evidence type="ECO:0000313" key="2">
    <source>
        <dbReference type="EMBL" id="TWU09228.1"/>
    </source>
</evidence>
<reference evidence="2 3" key="1">
    <citation type="submission" date="2019-02" db="EMBL/GenBank/DDBJ databases">
        <title>Deep-cultivation of Planctomycetes and their phenomic and genomic characterization uncovers novel biology.</title>
        <authorList>
            <person name="Wiegand S."/>
            <person name="Jogler M."/>
            <person name="Boedeker C."/>
            <person name="Pinto D."/>
            <person name="Vollmers J."/>
            <person name="Rivas-Marin E."/>
            <person name="Kohn T."/>
            <person name="Peeters S.H."/>
            <person name="Heuer A."/>
            <person name="Rast P."/>
            <person name="Oberbeckmann S."/>
            <person name="Bunk B."/>
            <person name="Jeske O."/>
            <person name="Meyerdierks A."/>
            <person name="Storesund J.E."/>
            <person name="Kallscheuer N."/>
            <person name="Luecker S."/>
            <person name="Lage O.M."/>
            <person name="Pohl T."/>
            <person name="Merkel B.J."/>
            <person name="Hornburger P."/>
            <person name="Mueller R.-W."/>
            <person name="Bruemmer F."/>
            <person name="Labrenz M."/>
            <person name="Spormann A.M."/>
            <person name="Op Den Camp H."/>
            <person name="Overmann J."/>
            <person name="Amann R."/>
            <person name="Jetten M.S.M."/>
            <person name="Mascher T."/>
            <person name="Medema M.H."/>
            <person name="Devos D.P."/>
            <person name="Kaster A.-K."/>
            <person name="Ovreas L."/>
            <person name="Rohde M."/>
            <person name="Galperin M.Y."/>
            <person name="Jogler C."/>
        </authorList>
    </citation>
    <scope>NUCLEOTIDE SEQUENCE [LARGE SCALE GENOMIC DNA]</scope>
    <source>
        <strain evidence="2 3">CA54</strain>
    </source>
</reference>
<sequence length="95" mass="10487">MKDIPEFVWVIIKGVVWMIPLAILTLRSILDLRNSDGPSHAGSSFIFPVLLVAMILPFIAGITHRSRAVALVAGAVWGILMLSYYVFTPELSSKF</sequence>
<evidence type="ECO:0000313" key="3">
    <source>
        <dbReference type="Proteomes" id="UP000320735"/>
    </source>
</evidence>
<comment type="caution">
    <text evidence="2">The sequence shown here is derived from an EMBL/GenBank/DDBJ whole genome shotgun (WGS) entry which is preliminary data.</text>
</comment>
<feature type="transmembrane region" description="Helical" evidence="1">
    <location>
        <begin position="7"/>
        <end position="30"/>
    </location>
</feature>
<evidence type="ECO:0000256" key="1">
    <source>
        <dbReference type="SAM" id="Phobius"/>
    </source>
</evidence>
<dbReference type="RefSeq" id="WP_146372950.1">
    <property type="nucleotide sequence ID" value="NZ_SJPP01000002.1"/>
</dbReference>
<dbReference type="Proteomes" id="UP000320735">
    <property type="component" value="Unassembled WGS sequence"/>
</dbReference>
<accession>A0A5C6BB74</accession>
<keyword evidence="1" id="KW-1133">Transmembrane helix</keyword>
<dbReference type="AlphaFoldDB" id="A0A5C6BB74"/>
<name>A0A5C6BB74_9PLAN</name>
<keyword evidence="1" id="KW-0812">Transmembrane</keyword>
<keyword evidence="1" id="KW-0472">Membrane</keyword>
<dbReference type="EMBL" id="SJPP01000002">
    <property type="protein sequence ID" value="TWU09228.1"/>
    <property type="molecule type" value="Genomic_DNA"/>
</dbReference>
<keyword evidence="3" id="KW-1185">Reference proteome</keyword>
<dbReference type="OrthoDB" id="9864795at2"/>